<organism evidence="2 3">
    <name type="scientific">Candidatus Chisholmbacteria bacterium RIFCSPHIGHO2_01_FULL_49_18</name>
    <dbReference type="NCBI Taxonomy" id="1797590"/>
    <lineage>
        <taxon>Bacteria</taxon>
        <taxon>Candidatus Chisholmiibacteriota</taxon>
    </lineage>
</organism>
<feature type="transmembrane region" description="Helical" evidence="1">
    <location>
        <begin position="58"/>
        <end position="83"/>
    </location>
</feature>
<proteinExistence type="predicted"/>
<keyword evidence="1" id="KW-0472">Membrane</keyword>
<feature type="transmembrane region" description="Helical" evidence="1">
    <location>
        <begin position="29"/>
        <end position="52"/>
    </location>
</feature>
<keyword evidence="1" id="KW-1133">Transmembrane helix</keyword>
<dbReference type="AlphaFoldDB" id="A0A1G1VN77"/>
<keyword evidence="1" id="KW-0812">Transmembrane</keyword>
<comment type="caution">
    <text evidence="2">The sequence shown here is derived from an EMBL/GenBank/DDBJ whole genome shotgun (WGS) entry which is preliminary data.</text>
</comment>
<evidence type="ECO:0000313" key="2">
    <source>
        <dbReference type="EMBL" id="OGY16856.1"/>
    </source>
</evidence>
<evidence type="ECO:0000256" key="1">
    <source>
        <dbReference type="SAM" id="Phobius"/>
    </source>
</evidence>
<name>A0A1G1VN77_9BACT</name>
<dbReference type="EMBL" id="MHCI01000009">
    <property type="protein sequence ID" value="OGY16856.1"/>
    <property type="molecule type" value="Genomic_DNA"/>
</dbReference>
<dbReference type="Proteomes" id="UP000179069">
    <property type="component" value="Unassembled WGS sequence"/>
</dbReference>
<reference evidence="2 3" key="1">
    <citation type="journal article" date="2016" name="Nat. Commun.">
        <title>Thousands of microbial genomes shed light on interconnected biogeochemical processes in an aquifer system.</title>
        <authorList>
            <person name="Anantharaman K."/>
            <person name="Brown C.T."/>
            <person name="Hug L.A."/>
            <person name="Sharon I."/>
            <person name="Castelle C.J."/>
            <person name="Probst A.J."/>
            <person name="Thomas B.C."/>
            <person name="Singh A."/>
            <person name="Wilkins M.J."/>
            <person name="Karaoz U."/>
            <person name="Brodie E.L."/>
            <person name="Williams K.H."/>
            <person name="Hubbard S.S."/>
            <person name="Banfield J.F."/>
        </authorList>
    </citation>
    <scope>NUCLEOTIDE SEQUENCE [LARGE SCALE GENOMIC DNA]</scope>
</reference>
<gene>
    <name evidence="2" type="ORF">A2785_03770</name>
</gene>
<evidence type="ECO:0000313" key="3">
    <source>
        <dbReference type="Proteomes" id="UP000179069"/>
    </source>
</evidence>
<sequence length="89" mass="10180">MRNVRKFSDIRGSDFYSDLRRRLEENRKLYRDGSPFVVFNTPFGKFVASYLGVNPWKVLVPLSFLVVIGLRLIIGAGFSEIVLRILGGE</sequence>
<accession>A0A1G1VN77</accession>
<protein>
    <submittedName>
        <fullName evidence="2">Uncharacterized protein</fullName>
    </submittedName>
</protein>